<sequence>MFTFESDLERHHQNPLLAGSNHKQCIVCLSYFTHFNPGDGVPALFEADWDSEWAEWSWVDDPGRSGSESTRGLIGGTLELRISSSSASPVTVPKEDPPPIKMNMK</sequence>
<name>A0A8W7Q1U5_ANOCL</name>
<feature type="region of interest" description="Disordered" evidence="1">
    <location>
        <begin position="84"/>
        <end position="105"/>
    </location>
</feature>
<evidence type="ECO:0000256" key="1">
    <source>
        <dbReference type="SAM" id="MobiDB-lite"/>
    </source>
</evidence>
<proteinExistence type="predicted"/>
<dbReference type="AlphaFoldDB" id="A0A8W7Q1U5"/>
<evidence type="ECO:0000313" key="2">
    <source>
        <dbReference type="EnsemblMetazoa" id="ACOM040765-PA.1"/>
    </source>
</evidence>
<dbReference type="Proteomes" id="UP000075882">
    <property type="component" value="Unassembled WGS sequence"/>
</dbReference>
<accession>A0A8W7Q1U5</accession>
<protein>
    <submittedName>
        <fullName evidence="2">Uncharacterized protein</fullName>
    </submittedName>
</protein>
<organism evidence="2">
    <name type="scientific">Anopheles coluzzii</name>
    <name type="common">African malaria mosquito</name>
    <dbReference type="NCBI Taxonomy" id="1518534"/>
    <lineage>
        <taxon>Eukaryota</taxon>
        <taxon>Metazoa</taxon>
        <taxon>Ecdysozoa</taxon>
        <taxon>Arthropoda</taxon>
        <taxon>Hexapoda</taxon>
        <taxon>Insecta</taxon>
        <taxon>Pterygota</taxon>
        <taxon>Neoptera</taxon>
        <taxon>Endopterygota</taxon>
        <taxon>Diptera</taxon>
        <taxon>Nematocera</taxon>
        <taxon>Culicoidea</taxon>
        <taxon>Culicidae</taxon>
        <taxon>Anophelinae</taxon>
        <taxon>Anopheles</taxon>
    </lineage>
</organism>
<dbReference type="EnsemblMetazoa" id="ACOM040765-RA">
    <property type="protein sequence ID" value="ACOM040765-PA.1"/>
    <property type="gene ID" value="ACOM040765"/>
</dbReference>
<reference evidence="2" key="1">
    <citation type="submission" date="2022-08" db="UniProtKB">
        <authorList>
            <consortium name="EnsemblMetazoa"/>
        </authorList>
    </citation>
    <scope>IDENTIFICATION</scope>
</reference>